<dbReference type="Proteomes" id="UP000318093">
    <property type="component" value="Unassembled WGS sequence"/>
</dbReference>
<evidence type="ECO:0000313" key="3">
    <source>
        <dbReference type="EMBL" id="TMI83283.1"/>
    </source>
</evidence>
<dbReference type="AlphaFoldDB" id="A0A537JIB3"/>
<dbReference type="Pfam" id="PF23451">
    <property type="entry name" value="Zn_ribbon_PaaD"/>
    <property type="match status" value="1"/>
</dbReference>
<organism evidence="3 4">
    <name type="scientific">Candidatus Segetimicrobium genomatis</name>
    <dbReference type="NCBI Taxonomy" id="2569760"/>
    <lineage>
        <taxon>Bacteria</taxon>
        <taxon>Bacillati</taxon>
        <taxon>Candidatus Sysuimicrobiota</taxon>
        <taxon>Candidatus Sysuimicrobiia</taxon>
        <taxon>Candidatus Sysuimicrobiales</taxon>
        <taxon>Candidatus Segetimicrobiaceae</taxon>
        <taxon>Candidatus Segetimicrobium</taxon>
    </lineage>
</organism>
<dbReference type="EMBL" id="VBAN01000117">
    <property type="protein sequence ID" value="TMI83283.1"/>
    <property type="molecule type" value="Genomic_DNA"/>
</dbReference>
<protein>
    <recommendedName>
        <fullName evidence="2">PaaD zinc beta ribbon domain-containing protein</fullName>
    </recommendedName>
</protein>
<comment type="caution">
    <text evidence="3">The sequence shown here is derived from an EMBL/GenBank/DDBJ whole genome shotgun (WGS) entry which is preliminary data.</text>
</comment>
<feature type="compositionally biased region" description="Basic and acidic residues" evidence="1">
    <location>
        <begin position="1"/>
        <end position="12"/>
    </location>
</feature>
<sequence length="74" mass="7963">MRDAAAKPERDQQQPQDAPAAACPFCGSDQTELSSLFGSTSLTSQYHCRACRSSFERVKWGTLPPAGGGDACRR</sequence>
<dbReference type="InterPro" id="IPR056572">
    <property type="entry name" value="Zn_ribbon_PaaD"/>
</dbReference>
<reference evidence="3 4" key="1">
    <citation type="journal article" date="2019" name="Nat. Microbiol.">
        <title>Mediterranean grassland soil C-N compound turnover is dependent on rainfall and depth, and is mediated by genomically divergent microorganisms.</title>
        <authorList>
            <person name="Diamond S."/>
            <person name="Andeer P.F."/>
            <person name="Li Z."/>
            <person name="Crits-Christoph A."/>
            <person name="Burstein D."/>
            <person name="Anantharaman K."/>
            <person name="Lane K.R."/>
            <person name="Thomas B.C."/>
            <person name="Pan C."/>
            <person name="Northen T.R."/>
            <person name="Banfield J.F."/>
        </authorList>
    </citation>
    <scope>NUCLEOTIDE SEQUENCE [LARGE SCALE GENOMIC DNA]</scope>
    <source>
        <strain evidence="3">NP_6</strain>
    </source>
</reference>
<feature type="region of interest" description="Disordered" evidence="1">
    <location>
        <begin position="1"/>
        <end position="22"/>
    </location>
</feature>
<evidence type="ECO:0000259" key="2">
    <source>
        <dbReference type="Pfam" id="PF23451"/>
    </source>
</evidence>
<evidence type="ECO:0000256" key="1">
    <source>
        <dbReference type="SAM" id="MobiDB-lite"/>
    </source>
</evidence>
<feature type="domain" description="PaaD zinc beta ribbon" evidence="2">
    <location>
        <begin position="10"/>
        <end position="59"/>
    </location>
</feature>
<evidence type="ECO:0000313" key="4">
    <source>
        <dbReference type="Proteomes" id="UP000318093"/>
    </source>
</evidence>
<gene>
    <name evidence="3" type="ORF">E6H03_03970</name>
</gene>
<proteinExistence type="predicted"/>
<name>A0A537JIB3_9BACT</name>
<feature type="compositionally biased region" description="Low complexity" evidence="1">
    <location>
        <begin position="13"/>
        <end position="22"/>
    </location>
</feature>
<accession>A0A537JIB3</accession>